<dbReference type="PROSITE" id="PS50893">
    <property type="entry name" value="ABC_TRANSPORTER_2"/>
    <property type="match status" value="2"/>
</dbReference>
<dbReference type="SMART" id="SM00382">
    <property type="entry name" value="AAA"/>
    <property type="match status" value="2"/>
</dbReference>
<dbReference type="PANTHER" id="PTHR43790:SF9">
    <property type="entry name" value="GALACTOFURANOSE TRANSPORTER ATP-BINDING PROTEIN YTFR"/>
    <property type="match status" value="1"/>
</dbReference>
<keyword evidence="1" id="KW-0813">Transport</keyword>
<dbReference type="EMBL" id="JAQQXS010000013">
    <property type="protein sequence ID" value="MDC8786485.1"/>
    <property type="molecule type" value="Genomic_DNA"/>
</dbReference>
<dbReference type="CDD" id="cd03216">
    <property type="entry name" value="ABC_Carb_Monos_I"/>
    <property type="match status" value="1"/>
</dbReference>
<keyword evidence="4" id="KW-0677">Repeat</keyword>
<evidence type="ECO:0000256" key="1">
    <source>
        <dbReference type="ARBA" id="ARBA00022448"/>
    </source>
</evidence>
<evidence type="ECO:0000256" key="4">
    <source>
        <dbReference type="ARBA" id="ARBA00022737"/>
    </source>
</evidence>
<keyword evidence="6 8" id="KW-0067">ATP-binding</keyword>
<dbReference type="Proteomes" id="UP001219862">
    <property type="component" value="Unassembled WGS sequence"/>
</dbReference>
<dbReference type="InterPro" id="IPR027417">
    <property type="entry name" value="P-loop_NTPase"/>
</dbReference>
<dbReference type="SUPFAM" id="SSF52540">
    <property type="entry name" value="P-loop containing nucleoside triphosphate hydrolases"/>
    <property type="match status" value="2"/>
</dbReference>
<evidence type="ECO:0000256" key="6">
    <source>
        <dbReference type="ARBA" id="ARBA00022840"/>
    </source>
</evidence>
<keyword evidence="2" id="KW-0472">Membrane</keyword>
<gene>
    <name evidence="8" type="ORF">PRZ01_14945</name>
</gene>
<name>A0ABT5KVN1_9BURK</name>
<proteinExistence type="predicted"/>
<evidence type="ECO:0000313" key="8">
    <source>
        <dbReference type="EMBL" id="MDC8786485.1"/>
    </source>
</evidence>
<dbReference type="Gene3D" id="3.40.50.300">
    <property type="entry name" value="P-loop containing nucleotide triphosphate hydrolases"/>
    <property type="match status" value="2"/>
</dbReference>
<keyword evidence="9" id="KW-1185">Reference proteome</keyword>
<reference evidence="8 9" key="1">
    <citation type="submission" date="2022-10" db="EMBL/GenBank/DDBJ databases">
        <title>paucibacter sp. hw8 Genome sequencing.</title>
        <authorList>
            <person name="Park S."/>
        </authorList>
    </citation>
    <scope>NUCLEOTIDE SEQUENCE [LARGE SCALE GENOMIC DNA]</scope>
    <source>
        <strain evidence="9">hw8</strain>
    </source>
</reference>
<feature type="domain" description="ABC transporter" evidence="7">
    <location>
        <begin position="292"/>
        <end position="539"/>
    </location>
</feature>
<dbReference type="CDD" id="cd03215">
    <property type="entry name" value="ABC_Carb_Monos_II"/>
    <property type="match status" value="1"/>
</dbReference>
<evidence type="ECO:0000313" key="9">
    <source>
        <dbReference type="Proteomes" id="UP001219862"/>
    </source>
</evidence>
<dbReference type="InterPro" id="IPR017871">
    <property type="entry name" value="ABC_transporter-like_CS"/>
</dbReference>
<keyword evidence="2" id="KW-1003">Cell membrane</keyword>
<evidence type="ECO:0000256" key="2">
    <source>
        <dbReference type="ARBA" id="ARBA00022475"/>
    </source>
</evidence>
<keyword evidence="5" id="KW-0547">Nucleotide-binding</keyword>
<dbReference type="PROSITE" id="PS00211">
    <property type="entry name" value="ABC_TRANSPORTER_1"/>
    <property type="match status" value="1"/>
</dbReference>
<dbReference type="InterPro" id="IPR050107">
    <property type="entry name" value="ABC_carbohydrate_import_ATPase"/>
</dbReference>
<dbReference type="InterPro" id="IPR003439">
    <property type="entry name" value="ABC_transporter-like_ATP-bd"/>
</dbReference>
<comment type="caution">
    <text evidence="8">The sequence shown here is derived from an EMBL/GenBank/DDBJ whole genome shotgun (WGS) entry which is preliminary data.</text>
</comment>
<evidence type="ECO:0000259" key="7">
    <source>
        <dbReference type="PROSITE" id="PS50893"/>
    </source>
</evidence>
<dbReference type="RefSeq" id="WP_273597597.1">
    <property type="nucleotide sequence ID" value="NZ_JAQQXS010000013.1"/>
</dbReference>
<dbReference type="GO" id="GO:0005524">
    <property type="term" value="F:ATP binding"/>
    <property type="evidence" value="ECO:0007669"/>
    <property type="project" value="UniProtKB-KW"/>
</dbReference>
<organism evidence="8 9">
    <name type="scientific">Roseateles koreensis</name>
    <dbReference type="NCBI Taxonomy" id="2987526"/>
    <lineage>
        <taxon>Bacteria</taxon>
        <taxon>Pseudomonadati</taxon>
        <taxon>Pseudomonadota</taxon>
        <taxon>Betaproteobacteria</taxon>
        <taxon>Burkholderiales</taxon>
        <taxon>Sphaerotilaceae</taxon>
        <taxon>Roseateles</taxon>
    </lineage>
</organism>
<dbReference type="InterPro" id="IPR003593">
    <property type="entry name" value="AAA+_ATPase"/>
</dbReference>
<dbReference type="PANTHER" id="PTHR43790">
    <property type="entry name" value="CARBOHYDRATE TRANSPORT ATP-BINDING PROTEIN MG119-RELATED"/>
    <property type="match status" value="1"/>
</dbReference>
<keyword evidence="3" id="KW-0762">Sugar transport</keyword>
<evidence type="ECO:0000256" key="3">
    <source>
        <dbReference type="ARBA" id="ARBA00022597"/>
    </source>
</evidence>
<accession>A0ABT5KVN1</accession>
<protein>
    <submittedName>
        <fullName evidence="8">Sugar ABC transporter ATP-binding protein</fullName>
    </submittedName>
</protein>
<dbReference type="Pfam" id="PF00005">
    <property type="entry name" value="ABC_tran"/>
    <property type="match status" value="2"/>
</dbReference>
<sequence>MTPSQAHPGQPQTNTPVLALSGIHKSFPGVKALSNVSLRLFPGEVHTLMGQNGAGKSTLIKVLTGLYTPDAGHMMLDGQAISPHSTEDAQHLGISTVYQEVNLCPNLSVAENIFIGRYPRHSAGLLGKFGPIAWARMQAQARRLLADMDIHIDVKAPLSSYSLSIQQMVAIARALNISAKVLILDEPTSSLDEAAVQLLFRVLRQLRGQGMAILFVTHFLEQTYAISDRITVMRNGETEGEYPCAELNRLALVNKMVGAPDHVTTGRAATATAAETTASPLAITPPHHAGRPQAAPFLQAQGLGRAAALQGIDLSIRRGEVLGLCGLLGSGRTETARLLFGADVADSGSIAVKGTVQSFKSPRDAIAAGIGFCSEDRKHEGAVLALSVRENIILALQARSGMARALPMQRQRALAEDFVQRLGIKTPDIDTPIGLLSGGNQQKALLARWLATDPQLLILDEPTRGIDVRAKEEIMDYVTALSHTSEGQGMAILFISSELPEVLHCSDRLMVLRDRKAGGEFGRGELDERRLLEVIAGASA</sequence>
<feature type="domain" description="ABC transporter" evidence="7">
    <location>
        <begin position="18"/>
        <end position="260"/>
    </location>
</feature>
<evidence type="ECO:0000256" key="5">
    <source>
        <dbReference type="ARBA" id="ARBA00022741"/>
    </source>
</evidence>